<accession>A0A1M7A4K8</accession>
<name>A0A1M7A4K8_HALPU</name>
<dbReference type="AlphaFoldDB" id="A0A1M7A4K8"/>
<evidence type="ECO:0000313" key="2">
    <source>
        <dbReference type="Proteomes" id="UP000184203"/>
    </source>
</evidence>
<organism evidence="1 2">
    <name type="scientific">Haladaptatus paucihalophilus DX253</name>
    <dbReference type="NCBI Taxonomy" id="797209"/>
    <lineage>
        <taxon>Archaea</taxon>
        <taxon>Methanobacteriati</taxon>
        <taxon>Methanobacteriota</taxon>
        <taxon>Stenosarchaea group</taxon>
        <taxon>Halobacteria</taxon>
        <taxon>Halobacteriales</taxon>
        <taxon>Haladaptataceae</taxon>
        <taxon>Haladaptatus</taxon>
    </lineage>
</organism>
<protein>
    <submittedName>
        <fullName evidence="1">Uncharacterized protein</fullName>
    </submittedName>
</protein>
<dbReference type="PROSITE" id="PS51318">
    <property type="entry name" value="TAT"/>
    <property type="match status" value="1"/>
</dbReference>
<evidence type="ECO:0000313" key="1">
    <source>
        <dbReference type="EMBL" id="SHL37657.1"/>
    </source>
</evidence>
<keyword evidence="2" id="KW-1185">Reference proteome</keyword>
<dbReference type="RefSeq" id="WP_232423914.1">
    <property type="nucleotide sequence ID" value="NZ_AEMG01000018.1"/>
</dbReference>
<sequence>MPSRRHFLHGVGGTALLGTAAGSAAYLDLGFVRTKAGGGGTHTIDLDSPNREVFIPPEDFDAYATQMHEQYGDATIPWTNPESLAGEFVGAYMRQETIVPTEQYAMQDATILAHRLGSRRYKIRLWSAGRLLGKKYDVDPWGLYQEETAFTWLKQEISVDYDGQLSTDTTQSSSGRASVAGGAVTVPDGSYEMGLSPGNEASYRSRWEGFATTDVPLIGACEVQFETGTKPRFDWSLSYGVGIRTPF</sequence>
<reference evidence="2" key="1">
    <citation type="submission" date="2016-11" db="EMBL/GenBank/DDBJ databases">
        <authorList>
            <person name="Varghese N."/>
            <person name="Submissions S."/>
        </authorList>
    </citation>
    <scope>NUCLEOTIDE SEQUENCE [LARGE SCALE GENOMIC DNA]</scope>
    <source>
        <strain evidence="2">DX253</strain>
    </source>
</reference>
<gene>
    <name evidence="1" type="ORF">SAMN05444342_3701</name>
</gene>
<dbReference type="EMBL" id="FRAN01000006">
    <property type="protein sequence ID" value="SHL37657.1"/>
    <property type="molecule type" value="Genomic_DNA"/>
</dbReference>
<proteinExistence type="predicted"/>
<dbReference type="Proteomes" id="UP000184203">
    <property type="component" value="Unassembled WGS sequence"/>
</dbReference>
<dbReference type="InterPro" id="IPR006311">
    <property type="entry name" value="TAT_signal"/>
</dbReference>